<evidence type="ECO:0000256" key="6">
    <source>
        <dbReference type="ARBA" id="ARBA00023244"/>
    </source>
</evidence>
<evidence type="ECO:0000259" key="10">
    <source>
        <dbReference type="Pfam" id="PF00590"/>
    </source>
</evidence>
<dbReference type="InterPro" id="IPR050161">
    <property type="entry name" value="Siro_Cobalamin_biosynth"/>
</dbReference>
<dbReference type="InterPro" id="IPR003043">
    <property type="entry name" value="Uropor_MeTrfase_CS"/>
</dbReference>
<dbReference type="SUPFAM" id="SSF53790">
    <property type="entry name" value="Tetrapyrrole methylase"/>
    <property type="match status" value="1"/>
</dbReference>
<evidence type="ECO:0000256" key="3">
    <source>
        <dbReference type="ARBA" id="ARBA00022603"/>
    </source>
</evidence>
<keyword evidence="3 8" id="KW-0489">Methyltransferase</keyword>
<evidence type="ECO:0000256" key="8">
    <source>
        <dbReference type="RuleBase" id="RU003960"/>
    </source>
</evidence>
<dbReference type="InterPro" id="IPR014776">
    <property type="entry name" value="4pyrrole_Mease_sub2"/>
</dbReference>
<dbReference type="NCBIfam" id="NF004790">
    <property type="entry name" value="PRK06136.1"/>
    <property type="match status" value="1"/>
</dbReference>
<dbReference type="GO" id="GO:0032259">
    <property type="term" value="P:methylation"/>
    <property type="evidence" value="ECO:0007669"/>
    <property type="project" value="UniProtKB-KW"/>
</dbReference>
<keyword evidence="12" id="KW-1185">Reference proteome</keyword>
<comment type="caution">
    <text evidence="11">The sequence shown here is derived from an EMBL/GenBank/DDBJ whole genome shotgun (WGS) entry which is preliminary data.</text>
</comment>
<reference evidence="11 12" key="1">
    <citation type="submission" date="2023-09" db="EMBL/GenBank/DDBJ databases">
        <title>Xinfangfangia sedmenti sp. nov., isolated the sedment.</title>
        <authorList>
            <person name="Xu L."/>
        </authorList>
    </citation>
    <scope>NUCLEOTIDE SEQUENCE [LARGE SCALE GENOMIC DNA]</scope>
    <source>
        <strain evidence="11 12">LG-4</strain>
    </source>
</reference>
<evidence type="ECO:0000256" key="1">
    <source>
        <dbReference type="ARBA" id="ARBA00005879"/>
    </source>
</evidence>
<evidence type="ECO:0000256" key="9">
    <source>
        <dbReference type="SAM" id="MobiDB-lite"/>
    </source>
</evidence>
<comment type="pathway">
    <text evidence="7">Porphyrin-containing compound metabolism; siroheme biosynthesis; precorrin-2 from uroporphyrinogen III: step 1/1.</text>
</comment>
<feature type="region of interest" description="Disordered" evidence="9">
    <location>
        <begin position="1"/>
        <end position="20"/>
    </location>
</feature>
<gene>
    <name evidence="11" type="primary">cobA</name>
    <name evidence="11" type="ORF">RGD00_04940</name>
</gene>
<evidence type="ECO:0000256" key="4">
    <source>
        <dbReference type="ARBA" id="ARBA00022679"/>
    </source>
</evidence>
<keyword evidence="6" id="KW-0627">Porphyrin biosynthesis</keyword>
<keyword evidence="4 8" id="KW-0808">Transferase</keyword>
<dbReference type="InterPro" id="IPR014777">
    <property type="entry name" value="4pyrrole_Mease_sub1"/>
</dbReference>
<evidence type="ECO:0000256" key="7">
    <source>
        <dbReference type="ARBA" id="ARBA00025705"/>
    </source>
</evidence>
<accession>A0ABU1F502</accession>
<comment type="similarity">
    <text evidence="1 8">Belongs to the precorrin methyltransferase family.</text>
</comment>
<dbReference type="GO" id="GO:0004851">
    <property type="term" value="F:uroporphyrin-III C-methyltransferase activity"/>
    <property type="evidence" value="ECO:0007669"/>
    <property type="project" value="UniProtKB-EC"/>
</dbReference>
<keyword evidence="5" id="KW-0949">S-adenosyl-L-methionine</keyword>
<organism evidence="11 12">
    <name type="scientific">Ruixingdingia sedimenti</name>
    <dbReference type="NCBI Taxonomy" id="3073604"/>
    <lineage>
        <taxon>Bacteria</taxon>
        <taxon>Pseudomonadati</taxon>
        <taxon>Pseudomonadota</taxon>
        <taxon>Alphaproteobacteria</taxon>
        <taxon>Rhodobacterales</taxon>
        <taxon>Paracoccaceae</taxon>
        <taxon>Ruixingdingia</taxon>
    </lineage>
</organism>
<evidence type="ECO:0000256" key="2">
    <source>
        <dbReference type="ARBA" id="ARBA00012162"/>
    </source>
</evidence>
<dbReference type="Pfam" id="PF00590">
    <property type="entry name" value="TP_methylase"/>
    <property type="match status" value="1"/>
</dbReference>
<dbReference type="InterPro" id="IPR000878">
    <property type="entry name" value="4pyrrol_Mease"/>
</dbReference>
<dbReference type="Gene3D" id="3.40.1010.10">
    <property type="entry name" value="Cobalt-precorrin-4 Transmethylase, Domain 1"/>
    <property type="match status" value="1"/>
</dbReference>
<dbReference type="InterPro" id="IPR035996">
    <property type="entry name" value="4pyrrol_Methylase_sf"/>
</dbReference>
<protein>
    <recommendedName>
        <fullName evidence="2">uroporphyrinogen-III C-methyltransferase</fullName>
        <ecNumber evidence="2">2.1.1.107</ecNumber>
    </recommendedName>
</protein>
<dbReference type="Gene3D" id="3.30.950.10">
    <property type="entry name" value="Methyltransferase, Cobalt-precorrin-4 Transmethylase, Domain 2"/>
    <property type="match status" value="1"/>
</dbReference>
<dbReference type="PROSITE" id="PS00839">
    <property type="entry name" value="SUMT_1"/>
    <property type="match status" value="1"/>
</dbReference>
<name>A0ABU1F502_9RHOB</name>
<evidence type="ECO:0000313" key="11">
    <source>
        <dbReference type="EMBL" id="MDR5651936.1"/>
    </source>
</evidence>
<evidence type="ECO:0000313" key="12">
    <source>
        <dbReference type="Proteomes" id="UP001247754"/>
    </source>
</evidence>
<dbReference type="NCBIfam" id="TIGR01469">
    <property type="entry name" value="cobA_cysG_Cterm"/>
    <property type="match status" value="1"/>
</dbReference>
<dbReference type="RefSeq" id="WP_310456184.1">
    <property type="nucleotide sequence ID" value="NZ_JAVKPH010000004.1"/>
</dbReference>
<evidence type="ECO:0000256" key="5">
    <source>
        <dbReference type="ARBA" id="ARBA00022691"/>
    </source>
</evidence>
<dbReference type="InterPro" id="IPR006366">
    <property type="entry name" value="CobA/CysG_C"/>
</dbReference>
<dbReference type="PROSITE" id="PS00840">
    <property type="entry name" value="SUMT_2"/>
    <property type="match status" value="1"/>
</dbReference>
<dbReference type="EMBL" id="JAVKPH010000004">
    <property type="protein sequence ID" value="MDR5651936.1"/>
    <property type="molecule type" value="Genomic_DNA"/>
</dbReference>
<dbReference type="Proteomes" id="UP001247754">
    <property type="component" value="Unassembled WGS sequence"/>
</dbReference>
<feature type="domain" description="Tetrapyrrole methylase" evidence="10">
    <location>
        <begin position="20"/>
        <end position="229"/>
    </location>
</feature>
<dbReference type="PANTHER" id="PTHR45790:SF3">
    <property type="entry name" value="S-ADENOSYL-L-METHIONINE-DEPENDENT UROPORPHYRINOGEN III METHYLTRANSFERASE, CHLOROPLASTIC"/>
    <property type="match status" value="1"/>
</dbReference>
<dbReference type="PANTHER" id="PTHR45790">
    <property type="entry name" value="SIROHEME SYNTHASE-RELATED"/>
    <property type="match status" value="1"/>
</dbReference>
<sequence length="271" mass="27630">MSLLPDPNRMQPAAPQTGRLSLVGAGPGAADLMTLRAVDRLRQADIVLHDRLVGPGVLALIPPGIPRIDVGKECGSHRWTQAAIDARIRAELRRGRHVVRLKSGDPSVFGRAAEEVAAATAEGAPAEIVPGITAASAAAASLGQPLTTRGVAQRLILATATGRDGVLAEGTGAGFGPGAALALYMGRHRLAGIRDSLLARGADPATAVSIVTACSLPDEHRITLPLARLAEAATPAGPAILLLRWGQVVEAAPLAPAVPRAERAVASGGDI</sequence>
<dbReference type="EC" id="2.1.1.107" evidence="2"/>
<proteinExistence type="inferred from homology"/>